<gene>
    <name evidence="1" type="ORF">SA2016_0841</name>
</gene>
<dbReference type="KEGG" id="satk:SA2016_0841"/>
<reference evidence="1 2" key="1">
    <citation type="submission" date="2016-02" db="EMBL/GenBank/DDBJ databases">
        <title>Complete genome of Sinomonas atrocyanea KCTC 3377.</title>
        <authorList>
            <person name="Kim K.M."/>
        </authorList>
    </citation>
    <scope>NUCLEOTIDE SEQUENCE [LARGE SCALE GENOMIC DNA]</scope>
    <source>
        <strain evidence="1 2">KCTC 3377</strain>
    </source>
</reference>
<organism evidence="1 2">
    <name type="scientific">Sinomonas atrocyanea</name>
    <dbReference type="NCBI Taxonomy" id="37927"/>
    <lineage>
        <taxon>Bacteria</taxon>
        <taxon>Bacillati</taxon>
        <taxon>Actinomycetota</taxon>
        <taxon>Actinomycetes</taxon>
        <taxon>Micrococcales</taxon>
        <taxon>Micrococcaceae</taxon>
        <taxon>Sinomonas</taxon>
    </lineage>
</organism>
<keyword evidence="1" id="KW-0687">Ribonucleoprotein</keyword>
<dbReference type="AlphaFoldDB" id="A0A126ZWH0"/>
<dbReference type="EMBL" id="CP014518">
    <property type="protein sequence ID" value="AMM31529.1"/>
    <property type="molecule type" value="Genomic_DNA"/>
</dbReference>
<evidence type="ECO:0000313" key="1">
    <source>
        <dbReference type="EMBL" id="AMM31529.1"/>
    </source>
</evidence>
<dbReference type="Proteomes" id="UP000070134">
    <property type="component" value="Chromosome"/>
</dbReference>
<accession>A0A126ZWH0</accession>
<dbReference type="STRING" id="37927.SA2016_0841"/>
<evidence type="ECO:0000313" key="2">
    <source>
        <dbReference type="Proteomes" id="UP000070134"/>
    </source>
</evidence>
<keyword evidence="1" id="KW-0689">Ribosomal protein</keyword>
<keyword evidence="2" id="KW-1185">Reference proteome</keyword>
<proteinExistence type="predicted"/>
<sequence>MRVITRILSRMAMYVCRGCGTECAYPSRFKKCPVCGIKWD</sequence>
<name>A0A126ZWH0_9MICC</name>
<dbReference type="GO" id="GO:0005840">
    <property type="term" value="C:ribosome"/>
    <property type="evidence" value="ECO:0007669"/>
    <property type="project" value="UniProtKB-KW"/>
</dbReference>
<protein>
    <submittedName>
        <fullName evidence="1">30S ribosomal protein S14P domain protein</fullName>
    </submittedName>
</protein>